<keyword evidence="2" id="KW-1185">Reference proteome</keyword>
<name>F2IJ10_FLUTR</name>
<dbReference type="STRING" id="755732.Fluta_1881"/>
<dbReference type="Pfam" id="PF13644">
    <property type="entry name" value="DKNYY"/>
    <property type="match status" value="1"/>
</dbReference>
<accession>F2IJ10</accession>
<dbReference type="InterPro" id="IPR027375">
    <property type="entry name" value="DKNYY"/>
</dbReference>
<evidence type="ECO:0000313" key="2">
    <source>
        <dbReference type="Proteomes" id="UP000007463"/>
    </source>
</evidence>
<reference evidence="1 2" key="1">
    <citation type="journal article" date="2011" name="Stand. Genomic Sci.">
        <title>Complete genome sequence of the gliding freshwater bacterium Fluviicola taffensis type strain (RW262).</title>
        <authorList>
            <person name="Woyke T."/>
            <person name="Chertkov O."/>
            <person name="Lapidus A."/>
            <person name="Nolan M."/>
            <person name="Lucas S."/>
            <person name="Del Rio T.G."/>
            <person name="Tice H."/>
            <person name="Cheng J.F."/>
            <person name="Tapia R."/>
            <person name="Han C."/>
            <person name="Goodwin L."/>
            <person name="Pitluck S."/>
            <person name="Liolios K."/>
            <person name="Pagani I."/>
            <person name="Ivanova N."/>
            <person name="Huntemann M."/>
            <person name="Mavromatis K."/>
            <person name="Mikhailova N."/>
            <person name="Pati A."/>
            <person name="Chen A."/>
            <person name="Palaniappan K."/>
            <person name="Land M."/>
            <person name="Hauser L."/>
            <person name="Brambilla E.M."/>
            <person name="Rohde M."/>
            <person name="Mwirichia R."/>
            <person name="Sikorski J."/>
            <person name="Tindall B.J."/>
            <person name="Goker M."/>
            <person name="Bristow J."/>
            <person name="Eisen J.A."/>
            <person name="Markowitz V."/>
            <person name="Hugenholtz P."/>
            <person name="Klenk H.P."/>
            <person name="Kyrpides N.C."/>
        </authorList>
    </citation>
    <scope>NUCLEOTIDE SEQUENCE [LARGE SCALE GENOMIC DNA]</scope>
    <source>
        <strain evidence="2">DSM 16823 / RW262 / RW262</strain>
    </source>
</reference>
<dbReference type="EMBL" id="CP002542">
    <property type="protein sequence ID" value="AEA43868.1"/>
    <property type="molecule type" value="Genomic_DNA"/>
</dbReference>
<proteinExistence type="predicted"/>
<dbReference type="RefSeq" id="WP_013686638.1">
    <property type="nucleotide sequence ID" value="NC_015321.1"/>
</dbReference>
<sequence length="175" mass="20711">MKQTIDLATFQELGDGYYKDYSNKYYFESMADGGEFRVVYNDLRTYTALDHQFFRGDDGKLYIQTEQLINPPENYGPRFYRQVPDIDVSTYQELNANSDYKKDKNCIYWEYGTTDGTFIKLVKADLETFQVIEFGLGKDKKHVFFHGEIVEGLNPKSVKTYKDYENFEAKRRKHK</sequence>
<dbReference type="OrthoDB" id="1157940at2"/>
<organism evidence="1 2">
    <name type="scientific">Fluviicola taffensis (strain DSM 16823 / NCIMB 13979 / RW262)</name>
    <dbReference type="NCBI Taxonomy" id="755732"/>
    <lineage>
        <taxon>Bacteria</taxon>
        <taxon>Pseudomonadati</taxon>
        <taxon>Bacteroidota</taxon>
        <taxon>Flavobacteriia</taxon>
        <taxon>Flavobacteriales</taxon>
        <taxon>Crocinitomicaceae</taxon>
        <taxon>Fluviicola</taxon>
    </lineage>
</organism>
<dbReference type="KEGG" id="fte:Fluta_1881"/>
<dbReference type="HOGENOM" id="CLU_1530365_0_0_10"/>
<protein>
    <recommendedName>
        <fullName evidence="3">DKNYY family protein</fullName>
    </recommendedName>
</protein>
<gene>
    <name evidence="1" type="ordered locus">Fluta_1881</name>
</gene>
<evidence type="ECO:0008006" key="3">
    <source>
        <dbReference type="Google" id="ProtNLM"/>
    </source>
</evidence>
<evidence type="ECO:0000313" key="1">
    <source>
        <dbReference type="EMBL" id="AEA43868.1"/>
    </source>
</evidence>
<dbReference type="Proteomes" id="UP000007463">
    <property type="component" value="Chromosome"/>
</dbReference>
<dbReference type="AlphaFoldDB" id="F2IJ10"/>
<reference evidence="2" key="2">
    <citation type="submission" date="2011-02" db="EMBL/GenBank/DDBJ databases">
        <title>The complete genome of Fluviicola taffensis DSM 16823.</title>
        <authorList>
            <consortium name="US DOE Joint Genome Institute (JGI-PGF)"/>
            <person name="Lucas S."/>
            <person name="Copeland A."/>
            <person name="Lapidus A."/>
            <person name="Bruce D."/>
            <person name="Goodwin L."/>
            <person name="Pitluck S."/>
            <person name="Kyrpides N."/>
            <person name="Mavromatis K."/>
            <person name="Ivanova N."/>
            <person name="Mikhailova N."/>
            <person name="Pagani I."/>
            <person name="Chertkov O."/>
            <person name="Detter J.C."/>
            <person name="Han C."/>
            <person name="Tapia R."/>
            <person name="Land M."/>
            <person name="Hauser L."/>
            <person name="Markowitz V."/>
            <person name="Cheng J.-F."/>
            <person name="Hugenholtz P."/>
            <person name="Woyke T."/>
            <person name="Wu D."/>
            <person name="Tindall B."/>
            <person name="Pomrenke H.G."/>
            <person name="Brambilla E."/>
            <person name="Klenk H.-P."/>
            <person name="Eisen J.A."/>
        </authorList>
    </citation>
    <scope>NUCLEOTIDE SEQUENCE [LARGE SCALE GENOMIC DNA]</scope>
    <source>
        <strain evidence="2">DSM 16823 / RW262 / RW262</strain>
    </source>
</reference>